<protein>
    <recommendedName>
        <fullName evidence="3">DUF4241 domain-containing protein</fullName>
    </recommendedName>
</protein>
<proteinExistence type="predicted"/>
<dbReference type="Proteomes" id="UP000010301">
    <property type="component" value="Unassembled WGS sequence"/>
</dbReference>
<name>C0W1X8_9ACTO</name>
<comment type="caution">
    <text evidence="1">The sequence shown here is derived from an EMBL/GenBank/DDBJ whole genome shotgun (WGS) entry which is preliminary data.</text>
</comment>
<dbReference type="AlphaFoldDB" id="C0W1X8"/>
<reference evidence="1 2" key="1">
    <citation type="submission" date="2009-01" db="EMBL/GenBank/DDBJ databases">
        <authorList>
            <person name="Qin X."/>
            <person name="Bachman B."/>
            <person name="Battles P."/>
            <person name="Bell A."/>
            <person name="Bess C."/>
            <person name="Bickham C."/>
            <person name="Chaboub L."/>
            <person name="Chen D."/>
            <person name="Coyle M."/>
            <person name="Deiros D.R."/>
            <person name="Dinh H."/>
            <person name="Forbes L."/>
            <person name="Fowler G."/>
            <person name="Francisco L."/>
            <person name="Fu Q."/>
            <person name="Gubbala S."/>
            <person name="Hale W."/>
            <person name="Han Y."/>
            <person name="Hemphill L."/>
            <person name="Highlander S.K."/>
            <person name="Hirani K."/>
            <person name="Hogues M."/>
            <person name="Jackson L."/>
            <person name="Jakkamsetti A."/>
            <person name="Javaid M."/>
            <person name="Jiang H."/>
            <person name="Korchina V."/>
            <person name="Kovar C."/>
            <person name="Lara F."/>
            <person name="Lee S."/>
            <person name="Mata R."/>
            <person name="Mathew T."/>
            <person name="Moen C."/>
            <person name="Morales K."/>
            <person name="Munidasa M."/>
            <person name="Nazareth L."/>
            <person name="Ngo R."/>
            <person name="Nguyen L."/>
            <person name="Okwuonu G."/>
            <person name="Ongeri F."/>
            <person name="Patil S."/>
            <person name="Petrosino J."/>
            <person name="Pham C."/>
            <person name="Pham P."/>
            <person name="Pu L.-L."/>
            <person name="Puazo M."/>
            <person name="Raj R."/>
            <person name="Reid J."/>
            <person name="Rouhana J."/>
            <person name="Saada N."/>
            <person name="Shang Y."/>
            <person name="Simmons D."/>
            <person name="Thornton R."/>
            <person name="Warren J."/>
            <person name="Weissenberger G."/>
            <person name="Zhang J."/>
            <person name="Zhang L."/>
            <person name="Zhou C."/>
            <person name="Zhu D."/>
            <person name="Muzny D."/>
            <person name="Worley K."/>
            <person name="Gibbs R."/>
        </authorList>
    </citation>
    <scope>NUCLEOTIDE SEQUENCE [LARGE SCALE GENOMIC DNA]</scope>
    <source>
        <strain evidence="1 2">DSM 15436</strain>
    </source>
</reference>
<keyword evidence="2" id="KW-1185">Reference proteome</keyword>
<evidence type="ECO:0000313" key="1">
    <source>
        <dbReference type="EMBL" id="EEH63494.1"/>
    </source>
</evidence>
<dbReference type="InterPro" id="IPR025335">
    <property type="entry name" value="DUF4241"/>
</dbReference>
<sequence>MKNCAICQKKKECTLMPQDVSQEFYALVSGKVPSPFDETFPEIFCRDHLTLRVASLGEVNVPSGLLEVCDPFMFLAECPAMTVPAGKHSVYVTVADVSAEQDQSHEREAYLSMIFREGSVAEVRQAVDIEGNPLFVGVDTATVGFCDHQAARTCMPKGVNWYETFFCEGVEGSWFDLMDSPDFYEAAKANIVFPLAEAGENIAFTHSGWGDNYFKVKTTHDADGNLLGVHVDLQVVDLGPEEDEE</sequence>
<dbReference type="eggNOG" id="ENOG5031H9H">
    <property type="taxonomic scope" value="Bacteria"/>
</dbReference>
<evidence type="ECO:0000313" key="2">
    <source>
        <dbReference type="Proteomes" id="UP000010301"/>
    </source>
</evidence>
<dbReference type="STRING" id="525245.HMPREF0044_1418"/>
<gene>
    <name evidence="1" type="ORF">HMPREF0044_1418</name>
</gene>
<accession>C0W1X8</accession>
<dbReference type="HOGENOM" id="CLU_1131702_0_0_11"/>
<dbReference type="Pfam" id="PF14025">
    <property type="entry name" value="DUF4241"/>
    <property type="match status" value="1"/>
</dbReference>
<dbReference type="EMBL" id="ACFG01000034">
    <property type="protein sequence ID" value="EEH63494.1"/>
    <property type="molecule type" value="Genomic_DNA"/>
</dbReference>
<evidence type="ECO:0008006" key="3">
    <source>
        <dbReference type="Google" id="ProtNLM"/>
    </source>
</evidence>
<organism evidence="1 2">
    <name type="scientific">Gleimia coleocanis DSM 15436</name>
    <dbReference type="NCBI Taxonomy" id="525245"/>
    <lineage>
        <taxon>Bacteria</taxon>
        <taxon>Bacillati</taxon>
        <taxon>Actinomycetota</taxon>
        <taxon>Actinomycetes</taxon>
        <taxon>Actinomycetales</taxon>
        <taxon>Actinomycetaceae</taxon>
        <taxon>Gleimia</taxon>
    </lineage>
</organism>